<organism evidence="2 3">
    <name type="scientific">Ophiobolus disseminans</name>
    <dbReference type="NCBI Taxonomy" id="1469910"/>
    <lineage>
        <taxon>Eukaryota</taxon>
        <taxon>Fungi</taxon>
        <taxon>Dikarya</taxon>
        <taxon>Ascomycota</taxon>
        <taxon>Pezizomycotina</taxon>
        <taxon>Dothideomycetes</taxon>
        <taxon>Pleosporomycetidae</taxon>
        <taxon>Pleosporales</taxon>
        <taxon>Pleosporineae</taxon>
        <taxon>Phaeosphaeriaceae</taxon>
        <taxon>Ophiobolus</taxon>
    </lineage>
</organism>
<keyword evidence="3" id="KW-1185">Reference proteome</keyword>
<dbReference type="AlphaFoldDB" id="A0A6A6ZU87"/>
<reference evidence="2" key="1">
    <citation type="journal article" date="2020" name="Stud. Mycol.">
        <title>101 Dothideomycetes genomes: a test case for predicting lifestyles and emergence of pathogens.</title>
        <authorList>
            <person name="Haridas S."/>
            <person name="Albert R."/>
            <person name="Binder M."/>
            <person name="Bloem J."/>
            <person name="Labutti K."/>
            <person name="Salamov A."/>
            <person name="Andreopoulos B."/>
            <person name="Baker S."/>
            <person name="Barry K."/>
            <person name="Bills G."/>
            <person name="Bluhm B."/>
            <person name="Cannon C."/>
            <person name="Castanera R."/>
            <person name="Culley D."/>
            <person name="Daum C."/>
            <person name="Ezra D."/>
            <person name="Gonzalez J."/>
            <person name="Henrissat B."/>
            <person name="Kuo A."/>
            <person name="Liang C."/>
            <person name="Lipzen A."/>
            <person name="Lutzoni F."/>
            <person name="Magnuson J."/>
            <person name="Mondo S."/>
            <person name="Nolan M."/>
            <person name="Ohm R."/>
            <person name="Pangilinan J."/>
            <person name="Park H.-J."/>
            <person name="Ramirez L."/>
            <person name="Alfaro M."/>
            <person name="Sun H."/>
            <person name="Tritt A."/>
            <person name="Yoshinaga Y."/>
            <person name="Zwiers L.-H."/>
            <person name="Turgeon B."/>
            <person name="Goodwin S."/>
            <person name="Spatafora J."/>
            <person name="Crous P."/>
            <person name="Grigoriev I."/>
        </authorList>
    </citation>
    <scope>NUCLEOTIDE SEQUENCE</scope>
    <source>
        <strain evidence="2">CBS 113818</strain>
    </source>
</reference>
<dbReference type="OrthoDB" id="3559580at2759"/>
<proteinExistence type="predicted"/>
<evidence type="ECO:0000313" key="3">
    <source>
        <dbReference type="Proteomes" id="UP000799424"/>
    </source>
</evidence>
<feature type="region of interest" description="Disordered" evidence="1">
    <location>
        <begin position="1"/>
        <end position="21"/>
    </location>
</feature>
<gene>
    <name evidence="2" type="ORF">CC86DRAFT_408458</name>
</gene>
<sequence>MADKDSISESDKRKSYVQPASIPSEREAAFGVGDEVQMRVTEAGTNGELRNIYKRFKIAARRKVTGRWQYQLTDPATNALHEAGKWYPEASLTAST</sequence>
<evidence type="ECO:0000313" key="2">
    <source>
        <dbReference type="EMBL" id="KAF2824376.1"/>
    </source>
</evidence>
<dbReference type="EMBL" id="MU006230">
    <property type="protein sequence ID" value="KAF2824376.1"/>
    <property type="molecule type" value="Genomic_DNA"/>
</dbReference>
<accession>A0A6A6ZU87</accession>
<name>A0A6A6ZU87_9PLEO</name>
<feature type="compositionally biased region" description="Basic and acidic residues" evidence="1">
    <location>
        <begin position="1"/>
        <end position="14"/>
    </location>
</feature>
<evidence type="ECO:0000256" key="1">
    <source>
        <dbReference type="SAM" id="MobiDB-lite"/>
    </source>
</evidence>
<dbReference type="Proteomes" id="UP000799424">
    <property type="component" value="Unassembled WGS sequence"/>
</dbReference>
<protein>
    <submittedName>
        <fullName evidence="2">Uncharacterized protein</fullName>
    </submittedName>
</protein>